<accession>A0ABY7VUA6</accession>
<dbReference type="EMBL" id="CP117811">
    <property type="protein sequence ID" value="WDE96477.1"/>
    <property type="molecule type" value="Genomic_DNA"/>
</dbReference>
<organism evidence="1 2">
    <name type="scientific">Lentisphaera profundi</name>
    <dbReference type="NCBI Taxonomy" id="1658616"/>
    <lineage>
        <taxon>Bacteria</taxon>
        <taxon>Pseudomonadati</taxon>
        <taxon>Lentisphaerota</taxon>
        <taxon>Lentisphaeria</taxon>
        <taxon>Lentisphaerales</taxon>
        <taxon>Lentisphaeraceae</taxon>
        <taxon>Lentisphaera</taxon>
    </lineage>
</organism>
<protein>
    <submittedName>
        <fullName evidence="1">Uncharacterized protein</fullName>
    </submittedName>
</protein>
<evidence type="ECO:0000313" key="1">
    <source>
        <dbReference type="EMBL" id="WDE96477.1"/>
    </source>
</evidence>
<evidence type="ECO:0000313" key="2">
    <source>
        <dbReference type="Proteomes" id="UP001214250"/>
    </source>
</evidence>
<reference evidence="1 2" key="1">
    <citation type="submission" date="2023-02" db="EMBL/GenBank/DDBJ databases">
        <title>Genome sequence of Lentisphaera profundi SAORIC-696.</title>
        <authorList>
            <person name="Kim e."/>
            <person name="Cho J.-C."/>
            <person name="Choi A."/>
            <person name="Kang I."/>
        </authorList>
    </citation>
    <scope>NUCLEOTIDE SEQUENCE [LARGE SCALE GENOMIC DNA]</scope>
    <source>
        <strain evidence="1 2">SAORIC-696</strain>
    </source>
</reference>
<keyword evidence="2" id="KW-1185">Reference proteome</keyword>
<name>A0ABY7VUA6_9BACT</name>
<dbReference type="RefSeq" id="WP_274150542.1">
    <property type="nucleotide sequence ID" value="NZ_CP117811.1"/>
</dbReference>
<dbReference type="Proteomes" id="UP001214250">
    <property type="component" value="Chromosome 1"/>
</dbReference>
<gene>
    <name evidence="1" type="ORF">PQO03_00670</name>
</gene>
<sequence>MLCPSDTSDYGIYVGRSYALNGGSSDSSYRTSDINNLTGAGSSGDQYTNPGVSHQVSTFSDPASVILLGERFSNDNRRSQFSYSVLRRITSYSGASQHKYLDYFQYSFVDGHVAYLHKGIAHTMQDQ</sequence>
<proteinExistence type="predicted"/>